<sequence length="84" mass="9704">MLESPRQPRGRSWIDVHAQGSAIYKLDAKGDIEEVVAFASNSIVARAAFNELCASYPRYSFSQRRRSWVEEERIVGEEESRTRR</sequence>
<protein>
    <recommendedName>
        <fullName evidence="3">KTSC domain-containing protein</fullName>
    </recommendedName>
</protein>
<gene>
    <name evidence="1" type="ORF">ABID37_000826</name>
</gene>
<evidence type="ECO:0008006" key="3">
    <source>
        <dbReference type="Google" id="ProtNLM"/>
    </source>
</evidence>
<reference evidence="1 2" key="1">
    <citation type="submission" date="2024-06" db="EMBL/GenBank/DDBJ databases">
        <title>Genomic Encyclopedia of Type Strains, Phase IV (KMG-IV): sequencing the most valuable type-strain genomes for metagenomic binning, comparative biology and taxonomic classification.</title>
        <authorList>
            <person name="Goeker M."/>
        </authorList>
    </citation>
    <scope>NUCLEOTIDE SEQUENCE [LARGE SCALE GENOMIC DNA]</scope>
    <source>
        <strain evidence="1 2">DSM 27865</strain>
    </source>
</reference>
<keyword evidence="2" id="KW-1185">Reference proteome</keyword>
<accession>A0ABV2MV13</accession>
<evidence type="ECO:0000313" key="1">
    <source>
        <dbReference type="EMBL" id="MET3790635.1"/>
    </source>
</evidence>
<dbReference type="EMBL" id="JBEPML010000002">
    <property type="protein sequence ID" value="MET3790635.1"/>
    <property type="molecule type" value="Genomic_DNA"/>
</dbReference>
<dbReference type="Proteomes" id="UP001549076">
    <property type="component" value="Unassembled WGS sequence"/>
</dbReference>
<proteinExistence type="predicted"/>
<comment type="caution">
    <text evidence="1">The sequence shown here is derived from an EMBL/GenBank/DDBJ whole genome shotgun (WGS) entry which is preliminary data.</text>
</comment>
<name>A0ABV2MV13_9HYPH</name>
<evidence type="ECO:0000313" key="2">
    <source>
        <dbReference type="Proteomes" id="UP001549076"/>
    </source>
</evidence>
<organism evidence="1 2">
    <name type="scientific">Aquamicrobium terrae</name>
    <dbReference type="NCBI Taxonomy" id="1324945"/>
    <lineage>
        <taxon>Bacteria</taxon>
        <taxon>Pseudomonadati</taxon>
        <taxon>Pseudomonadota</taxon>
        <taxon>Alphaproteobacteria</taxon>
        <taxon>Hyphomicrobiales</taxon>
        <taxon>Phyllobacteriaceae</taxon>
        <taxon>Aquamicrobium</taxon>
    </lineage>
</organism>